<evidence type="ECO:0000313" key="1">
    <source>
        <dbReference type="EMBL" id="GHG06366.1"/>
    </source>
</evidence>
<organism evidence="1 2">
    <name type="scientific">Thalassotalea marina</name>
    <dbReference type="NCBI Taxonomy" id="1673741"/>
    <lineage>
        <taxon>Bacteria</taxon>
        <taxon>Pseudomonadati</taxon>
        <taxon>Pseudomonadota</taxon>
        <taxon>Gammaproteobacteria</taxon>
        <taxon>Alteromonadales</taxon>
        <taxon>Colwelliaceae</taxon>
        <taxon>Thalassotalea</taxon>
    </lineage>
</organism>
<dbReference type="Pfam" id="PF09493">
    <property type="entry name" value="DUF2389"/>
    <property type="match status" value="1"/>
</dbReference>
<reference evidence="1" key="2">
    <citation type="submission" date="2020-09" db="EMBL/GenBank/DDBJ databases">
        <authorList>
            <person name="Sun Q."/>
            <person name="Kim S."/>
        </authorList>
    </citation>
    <scope>NUCLEOTIDE SEQUENCE</scope>
    <source>
        <strain evidence="1">KCTC 42731</strain>
    </source>
</reference>
<evidence type="ECO:0000313" key="2">
    <source>
        <dbReference type="Proteomes" id="UP000623842"/>
    </source>
</evidence>
<keyword evidence="2" id="KW-1185">Reference proteome</keyword>
<name>A0A919BR25_9GAMM</name>
<proteinExistence type="predicted"/>
<dbReference type="Proteomes" id="UP000623842">
    <property type="component" value="Unassembled WGS sequence"/>
</dbReference>
<evidence type="ECO:0008006" key="3">
    <source>
        <dbReference type="Google" id="ProtNLM"/>
    </source>
</evidence>
<comment type="caution">
    <text evidence="1">The sequence shown here is derived from an EMBL/GenBank/DDBJ whole genome shotgun (WGS) entry which is preliminary data.</text>
</comment>
<reference evidence="1" key="1">
    <citation type="journal article" date="2014" name="Int. J. Syst. Evol. Microbiol.">
        <title>Complete genome sequence of Corynebacterium casei LMG S-19264T (=DSM 44701T), isolated from a smear-ripened cheese.</title>
        <authorList>
            <consortium name="US DOE Joint Genome Institute (JGI-PGF)"/>
            <person name="Walter F."/>
            <person name="Albersmeier A."/>
            <person name="Kalinowski J."/>
            <person name="Ruckert C."/>
        </authorList>
    </citation>
    <scope>NUCLEOTIDE SEQUENCE</scope>
    <source>
        <strain evidence="1">KCTC 42731</strain>
    </source>
</reference>
<dbReference type="RefSeq" id="WP_189774395.1">
    <property type="nucleotide sequence ID" value="NZ_BNCK01000013.1"/>
</dbReference>
<protein>
    <recommendedName>
        <fullName evidence="3">TIGR02450 family Trp-rich protein</fullName>
    </recommendedName>
</protein>
<accession>A0A919BR25</accession>
<sequence>MNKISPKKLLHSKWTKVIVSNKEKHFVVSCVEFDENHSVIECIITAVINNNEYQINWRDLKDPRQWKTGWQ</sequence>
<dbReference type="EMBL" id="BNCK01000013">
    <property type="protein sequence ID" value="GHG06366.1"/>
    <property type="molecule type" value="Genomic_DNA"/>
</dbReference>
<dbReference type="AlphaFoldDB" id="A0A919BR25"/>
<gene>
    <name evidence="1" type="ORF">GCM10017161_39990</name>
</gene>
<dbReference type="InterPro" id="IPR012663">
    <property type="entry name" value="CHP02450_Tryp"/>
</dbReference>
<dbReference type="NCBIfam" id="TIGR02450">
    <property type="entry name" value="TIGR02450 family Trp-rich protein"/>
    <property type="match status" value="1"/>
</dbReference>